<name>A0A9X2L1M3_9BACT</name>
<dbReference type="PANTHER" id="PTHR33452">
    <property type="entry name" value="OXIDOREDUCTASE CATD-RELATED"/>
    <property type="match status" value="1"/>
</dbReference>
<gene>
    <name evidence="8" type="ORF">NM125_03185</name>
</gene>
<comment type="subcellular location">
    <subcellularLocation>
        <location evidence="1">Cell membrane</location>
        <topology evidence="1">Multi-pass membrane protein</topology>
    </subcellularLocation>
</comment>
<evidence type="ECO:0000256" key="2">
    <source>
        <dbReference type="ARBA" id="ARBA00006679"/>
    </source>
</evidence>
<feature type="transmembrane region" description="Helical" evidence="7">
    <location>
        <begin position="12"/>
        <end position="31"/>
    </location>
</feature>
<evidence type="ECO:0000313" key="9">
    <source>
        <dbReference type="Proteomes" id="UP001139125"/>
    </source>
</evidence>
<comment type="caution">
    <text evidence="8">The sequence shown here is derived from an EMBL/GenBank/DDBJ whole genome shotgun (WGS) entry which is preliminary data.</text>
</comment>
<evidence type="ECO:0000256" key="4">
    <source>
        <dbReference type="ARBA" id="ARBA00022692"/>
    </source>
</evidence>
<dbReference type="GO" id="GO:0005886">
    <property type="term" value="C:plasma membrane"/>
    <property type="evidence" value="ECO:0007669"/>
    <property type="project" value="UniProtKB-SubCell"/>
</dbReference>
<keyword evidence="5 7" id="KW-1133">Transmembrane helix</keyword>
<evidence type="ECO:0000256" key="7">
    <source>
        <dbReference type="SAM" id="Phobius"/>
    </source>
</evidence>
<feature type="transmembrane region" description="Helical" evidence="7">
    <location>
        <begin position="51"/>
        <end position="75"/>
    </location>
</feature>
<dbReference type="InterPro" id="IPR032808">
    <property type="entry name" value="DoxX"/>
</dbReference>
<feature type="transmembrane region" description="Helical" evidence="7">
    <location>
        <begin position="106"/>
        <end position="122"/>
    </location>
</feature>
<keyword evidence="6 7" id="KW-0472">Membrane</keyword>
<dbReference type="PANTHER" id="PTHR33452:SF1">
    <property type="entry name" value="INNER MEMBRANE PROTEIN YPHA-RELATED"/>
    <property type="match status" value="1"/>
</dbReference>
<evidence type="ECO:0000256" key="1">
    <source>
        <dbReference type="ARBA" id="ARBA00004651"/>
    </source>
</evidence>
<evidence type="ECO:0000256" key="5">
    <source>
        <dbReference type="ARBA" id="ARBA00022989"/>
    </source>
</evidence>
<dbReference type="AlphaFoldDB" id="A0A9X2L1M3"/>
<evidence type="ECO:0000256" key="3">
    <source>
        <dbReference type="ARBA" id="ARBA00022475"/>
    </source>
</evidence>
<dbReference type="InterPro" id="IPR051907">
    <property type="entry name" value="DoxX-like_oxidoreductase"/>
</dbReference>
<evidence type="ECO:0000313" key="8">
    <source>
        <dbReference type="EMBL" id="MCP9290584.1"/>
    </source>
</evidence>
<dbReference type="Pfam" id="PF07681">
    <property type="entry name" value="DoxX"/>
    <property type="match status" value="1"/>
</dbReference>
<protein>
    <submittedName>
        <fullName evidence="8">DoxX family protein</fullName>
    </submittedName>
</protein>
<dbReference type="EMBL" id="JANDBC010000001">
    <property type="protein sequence ID" value="MCP9290584.1"/>
    <property type="molecule type" value="Genomic_DNA"/>
</dbReference>
<evidence type="ECO:0000256" key="6">
    <source>
        <dbReference type="ARBA" id="ARBA00023136"/>
    </source>
</evidence>
<proteinExistence type="inferred from homology"/>
<sequence>MKKLNEFLNKHSKFGEIFIRIMLGFHLIYGTQDNVFSWDRMLEFSSFLEGFGFPFPIVSAVVSVYAQFFCGIMYIVGFHVRVAALIMVLNFIVAIIMVHIGDSYPGMFPAIVMLAGSLYLLFNGSKVLSIK</sequence>
<comment type="similarity">
    <text evidence="2">Belongs to the DoxX family.</text>
</comment>
<dbReference type="Proteomes" id="UP001139125">
    <property type="component" value="Unassembled WGS sequence"/>
</dbReference>
<keyword evidence="9" id="KW-1185">Reference proteome</keyword>
<reference evidence="8" key="1">
    <citation type="submission" date="2022-06" db="EMBL/GenBank/DDBJ databases">
        <title>Gracilimonas sp. CAU 1638 isolated from sea sediment.</title>
        <authorList>
            <person name="Kim W."/>
        </authorList>
    </citation>
    <scope>NUCLEOTIDE SEQUENCE</scope>
    <source>
        <strain evidence="8">CAU 1638</strain>
    </source>
</reference>
<keyword evidence="4 7" id="KW-0812">Transmembrane</keyword>
<dbReference type="RefSeq" id="WP_255132792.1">
    <property type="nucleotide sequence ID" value="NZ_JANDBC010000001.1"/>
</dbReference>
<accession>A0A9X2L1M3</accession>
<organism evidence="8 9">
    <name type="scientific">Gracilimonas sediminicola</name>
    <dbReference type="NCBI Taxonomy" id="2952158"/>
    <lineage>
        <taxon>Bacteria</taxon>
        <taxon>Pseudomonadati</taxon>
        <taxon>Balneolota</taxon>
        <taxon>Balneolia</taxon>
        <taxon>Balneolales</taxon>
        <taxon>Balneolaceae</taxon>
        <taxon>Gracilimonas</taxon>
    </lineage>
</organism>
<feature type="transmembrane region" description="Helical" evidence="7">
    <location>
        <begin position="82"/>
        <end position="100"/>
    </location>
</feature>
<keyword evidence="3" id="KW-1003">Cell membrane</keyword>